<dbReference type="AlphaFoldDB" id="A0A3G1DK61"/>
<feature type="transmembrane region" description="Helical" evidence="16">
    <location>
        <begin position="84"/>
        <end position="102"/>
    </location>
</feature>
<evidence type="ECO:0000256" key="9">
    <source>
        <dbReference type="ARBA" id="ARBA00022982"/>
    </source>
</evidence>
<evidence type="ECO:0000256" key="2">
    <source>
        <dbReference type="ARBA" id="ARBA00005698"/>
    </source>
</evidence>
<name>A0A3G1DK61_MELSO</name>
<comment type="catalytic activity">
    <reaction evidence="15">
        <text>a ubiquinone + NADH + 5 H(+)(in) = a ubiquinol + NAD(+) + 4 H(+)(out)</text>
        <dbReference type="Rhea" id="RHEA:29091"/>
        <dbReference type="Rhea" id="RHEA-COMP:9565"/>
        <dbReference type="Rhea" id="RHEA-COMP:9566"/>
        <dbReference type="ChEBI" id="CHEBI:15378"/>
        <dbReference type="ChEBI" id="CHEBI:16389"/>
        <dbReference type="ChEBI" id="CHEBI:17976"/>
        <dbReference type="ChEBI" id="CHEBI:57540"/>
        <dbReference type="ChEBI" id="CHEBI:57945"/>
        <dbReference type="EC" id="7.1.1.2"/>
    </reaction>
</comment>
<sequence length="179" mass="20768">MMYISFSIFMMMVSFLFLNMSHPLALGLTLLLQTLNMCIMISMISKSSWFSFILFLILLGGMLVLFMYIVSLAPNEKFSFSTKLMFMMIIILSTILMILIFSDNMKLMPMFNNKEMMTINNFLSFLPENTLSLNKLYNPPIYTLTMILIIYLLITLITIVHITKNNFGPLRTSNLKMKN</sequence>
<keyword evidence="5" id="KW-0813">Transport</keyword>
<evidence type="ECO:0000256" key="11">
    <source>
        <dbReference type="ARBA" id="ARBA00023027"/>
    </source>
</evidence>
<evidence type="ECO:0000313" key="17">
    <source>
        <dbReference type="EMBL" id="ANA56777.1"/>
    </source>
</evidence>
<keyword evidence="11" id="KW-0520">NAD</keyword>
<dbReference type="GeneID" id="27922346"/>
<dbReference type="PANTHER" id="PTHR11435">
    <property type="entry name" value="NADH UBIQUINONE OXIDOREDUCTASE SUBUNIT ND6"/>
    <property type="match status" value="1"/>
</dbReference>
<dbReference type="EC" id="7.1.1.2" evidence="3"/>
<protein>
    <recommendedName>
        <fullName evidence="4">NADH-ubiquinone oxidoreductase chain 6</fullName>
        <ecNumber evidence="3">7.1.1.2</ecNumber>
    </recommendedName>
    <alternativeName>
        <fullName evidence="14">NADH dehydrogenase subunit 6</fullName>
    </alternativeName>
</protein>
<feature type="transmembrane region" description="Helical" evidence="16">
    <location>
        <begin position="141"/>
        <end position="162"/>
    </location>
</feature>
<keyword evidence="10 16" id="KW-1133">Transmembrane helix</keyword>
<evidence type="ECO:0000256" key="8">
    <source>
        <dbReference type="ARBA" id="ARBA00022967"/>
    </source>
</evidence>
<evidence type="ECO:0000256" key="14">
    <source>
        <dbReference type="ARBA" id="ARBA00031019"/>
    </source>
</evidence>
<keyword evidence="9" id="KW-0249">Electron transport</keyword>
<dbReference type="GO" id="GO:0031966">
    <property type="term" value="C:mitochondrial membrane"/>
    <property type="evidence" value="ECO:0007669"/>
    <property type="project" value="UniProtKB-SubCell"/>
</dbReference>
<comment type="subcellular location">
    <subcellularLocation>
        <location evidence="1">Mitochondrion membrane</location>
        <topology evidence="1">Multi-pass membrane protein</topology>
    </subcellularLocation>
</comment>
<dbReference type="CTD" id="4541"/>
<keyword evidence="7 16" id="KW-0812">Transmembrane</keyword>
<keyword evidence="6" id="KW-0679">Respiratory chain</keyword>
<evidence type="ECO:0000256" key="3">
    <source>
        <dbReference type="ARBA" id="ARBA00012944"/>
    </source>
</evidence>
<keyword evidence="8" id="KW-1278">Translocase</keyword>
<geneLocation type="mitochondrion" evidence="17"/>
<keyword evidence="12 17" id="KW-0496">Mitochondrion</keyword>
<evidence type="ECO:0000256" key="1">
    <source>
        <dbReference type="ARBA" id="ARBA00004225"/>
    </source>
</evidence>
<accession>A0A3G1DK61</accession>
<evidence type="ECO:0000256" key="15">
    <source>
        <dbReference type="ARBA" id="ARBA00049551"/>
    </source>
</evidence>
<dbReference type="InterPro" id="IPR050269">
    <property type="entry name" value="ComplexI_Subunit6"/>
</dbReference>
<evidence type="ECO:0000256" key="13">
    <source>
        <dbReference type="ARBA" id="ARBA00023136"/>
    </source>
</evidence>
<keyword evidence="13 16" id="KW-0472">Membrane</keyword>
<evidence type="ECO:0000256" key="10">
    <source>
        <dbReference type="ARBA" id="ARBA00022989"/>
    </source>
</evidence>
<organism evidence="17">
    <name type="scientific">Melanagromyza sojae</name>
    <name type="common">Soyabean stem fly</name>
    <dbReference type="NCBI Taxonomy" id="1838149"/>
    <lineage>
        <taxon>Eukaryota</taxon>
        <taxon>Metazoa</taxon>
        <taxon>Ecdysozoa</taxon>
        <taxon>Arthropoda</taxon>
        <taxon>Hexapoda</taxon>
        <taxon>Insecta</taxon>
        <taxon>Pterygota</taxon>
        <taxon>Neoptera</taxon>
        <taxon>Endopterygota</taxon>
        <taxon>Diptera</taxon>
        <taxon>Brachycera</taxon>
        <taxon>Muscomorpha</taxon>
        <taxon>Opomyzoidea</taxon>
        <taxon>Agromyzidae</taxon>
        <taxon>Agromyzinae</taxon>
        <taxon>Melanagromyza</taxon>
    </lineage>
</organism>
<evidence type="ECO:0000256" key="5">
    <source>
        <dbReference type="ARBA" id="ARBA00022448"/>
    </source>
</evidence>
<evidence type="ECO:0000256" key="4">
    <source>
        <dbReference type="ARBA" id="ARBA00021095"/>
    </source>
</evidence>
<feature type="transmembrane region" description="Helical" evidence="16">
    <location>
        <begin position="50"/>
        <end position="72"/>
    </location>
</feature>
<evidence type="ECO:0000256" key="16">
    <source>
        <dbReference type="SAM" id="Phobius"/>
    </source>
</evidence>
<reference evidence="17" key="1">
    <citation type="journal article" date="2016" name="Mitochondrial DNA A DNA Mapp Seq Anal">
        <title>Complete mitochondrial genome of the soybean stem fly Melanagromyza sojae (Diptera: Agromyzidae).</title>
        <authorList>
            <person name="Arnemann J.A."/>
            <person name="Walsh T.K."/>
            <person name="Gordon K.H."/>
            <person name="Brier H."/>
            <person name="Guedes J.V."/>
            <person name="Tay W.T."/>
        </authorList>
    </citation>
    <scope>NUCLEOTIDE SEQUENCE</scope>
</reference>
<gene>
    <name evidence="17" type="primary">ND6</name>
</gene>
<dbReference type="GO" id="GO:0008137">
    <property type="term" value="F:NADH dehydrogenase (ubiquinone) activity"/>
    <property type="evidence" value="ECO:0007669"/>
    <property type="project" value="UniProtKB-EC"/>
</dbReference>
<evidence type="ECO:0000256" key="7">
    <source>
        <dbReference type="ARBA" id="ARBA00022692"/>
    </source>
</evidence>
<evidence type="ECO:0000256" key="12">
    <source>
        <dbReference type="ARBA" id="ARBA00023128"/>
    </source>
</evidence>
<dbReference type="RefSeq" id="YP_009255410.1">
    <property type="nucleotide sequence ID" value="NC_030246.1"/>
</dbReference>
<dbReference type="PANTHER" id="PTHR11435:SF1">
    <property type="entry name" value="NADH-UBIQUINONE OXIDOREDUCTASE CHAIN 6"/>
    <property type="match status" value="1"/>
</dbReference>
<evidence type="ECO:0000256" key="6">
    <source>
        <dbReference type="ARBA" id="ARBA00022660"/>
    </source>
</evidence>
<proteinExistence type="inferred from homology"/>
<dbReference type="EMBL" id="KT597923">
    <property type="protein sequence ID" value="ANA56777.1"/>
    <property type="molecule type" value="Genomic_DNA"/>
</dbReference>
<comment type="similarity">
    <text evidence="2">Belongs to the complex I subunit 6 family.</text>
</comment>